<dbReference type="Gene3D" id="2.60.120.10">
    <property type="entry name" value="Jelly Rolls"/>
    <property type="match status" value="1"/>
</dbReference>
<dbReference type="Pfam" id="PF02311">
    <property type="entry name" value="AraC_binding"/>
    <property type="match status" value="1"/>
</dbReference>
<reference evidence="5 6" key="1">
    <citation type="submission" date="2023-10" db="EMBL/GenBank/DDBJ databases">
        <title>Paenibacillus strain PFR10 Genome sequencing and assembly.</title>
        <authorList>
            <person name="Kim I."/>
        </authorList>
    </citation>
    <scope>NUCLEOTIDE SEQUENCE [LARGE SCALE GENOMIC DNA]</scope>
    <source>
        <strain evidence="5 6">PFR10</strain>
    </source>
</reference>
<dbReference type="PANTHER" id="PTHR43280">
    <property type="entry name" value="ARAC-FAMILY TRANSCRIPTIONAL REGULATOR"/>
    <property type="match status" value="1"/>
</dbReference>
<keyword evidence="6" id="KW-1185">Reference proteome</keyword>
<evidence type="ECO:0000259" key="4">
    <source>
        <dbReference type="PROSITE" id="PS01124"/>
    </source>
</evidence>
<dbReference type="EMBL" id="JAWCUD010000001">
    <property type="protein sequence ID" value="MDU0199590.1"/>
    <property type="molecule type" value="Genomic_DNA"/>
</dbReference>
<evidence type="ECO:0000256" key="3">
    <source>
        <dbReference type="ARBA" id="ARBA00023163"/>
    </source>
</evidence>
<proteinExistence type="predicted"/>
<organism evidence="5 6">
    <name type="scientific">Paenibacillus violae</name>
    <dbReference type="NCBI Taxonomy" id="3077234"/>
    <lineage>
        <taxon>Bacteria</taxon>
        <taxon>Bacillati</taxon>
        <taxon>Bacillota</taxon>
        <taxon>Bacilli</taxon>
        <taxon>Bacillales</taxon>
        <taxon>Paenibacillaceae</taxon>
        <taxon>Paenibacillus</taxon>
    </lineage>
</organism>
<dbReference type="Pfam" id="PF12833">
    <property type="entry name" value="HTH_18"/>
    <property type="match status" value="1"/>
</dbReference>
<sequence length="289" mass="34303">MELSQISPYIRVAMDSVIETPWTIEKRMIWDYELLFLMEGQLEVRVAEHIYEGRPGDVFFFKPGERHAIKSKGTQTIRQPHVHFDLNVLPNSPEVTVSFKSIDQMSEKEKEWFREDLLSTSPYFIPNHFRPRDSTHLERVLFDLIREHETKPPYYEFRVKSAMLDLLAILLREQYYGGKTTKEGQVEFLSEIRTYIDRNVNRNVTLEELSEKFHISKFHLIHLFKTMFQMTPIQYHQNIRMERAKNSIQFSNTPLSQIAEQLGFANIHTFSRAFKTVMGKSPSHFRVNR</sequence>
<keyword evidence="1" id="KW-0805">Transcription regulation</keyword>
<evidence type="ECO:0000256" key="1">
    <source>
        <dbReference type="ARBA" id="ARBA00023015"/>
    </source>
</evidence>
<evidence type="ECO:0000313" key="6">
    <source>
        <dbReference type="Proteomes" id="UP001260980"/>
    </source>
</evidence>
<dbReference type="InterPro" id="IPR037923">
    <property type="entry name" value="HTH-like"/>
</dbReference>
<dbReference type="Gene3D" id="1.10.10.60">
    <property type="entry name" value="Homeodomain-like"/>
    <property type="match status" value="2"/>
</dbReference>
<comment type="caution">
    <text evidence="5">The sequence shown here is derived from an EMBL/GenBank/DDBJ whole genome shotgun (WGS) entry which is preliminary data.</text>
</comment>
<dbReference type="SUPFAM" id="SSF51215">
    <property type="entry name" value="Regulatory protein AraC"/>
    <property type="match status" value="1"/>
</dbReference>
<keyword evidence="2" id="KW-0238">DNA-binding</keyword>
<dbReference type="InterPro" id="IPR018062">
    <property type="entry name" value="HTH_AraC-typ_CS"/>
</dbReference>
<dbReference type="PRINTS" id="PR00032">
    <property type="entry name" value="HTHARAC"/>
</dbReference>
<dbReference type="RefSeq" id="WP_315948833.1">
    <property type="nucleotide sequence ID" value="NZ_JAWCUD010000001.1"/>
</dbReference>
<dbReference type="InterPro" id="IPR014710">
    <property type="entry name" value="RmlC-like_jellyroll"/>
</dbReference>
<evidence type="ECO:0000256" key="2">
    <source>
        <dbReference type="ARBA" id="ARBA00023125"/>
    </source>
</evidence>
<dbReference type="PROSITE" id="PS01124">
    <property type="entry name" value="HTH_ARAC_FAMILY_2"/>
    <property type="match status" value="1"/>
</dbReference>
<dbReference type="SUPFAM" id="SSF46689">
    <property type="entry name" value="Homeodomain-like"/>
    <property type="match status" value="2"/>
</dbReference>
<protein>
    <submittedName>
        <fullName evidence="5">AraC family transcriptional regulator</fullName>
    </submittedName>
</protein>
<dbReference type="InterPro" id="IPR003313">
    <property type="entry name" value="AraC-bd"/>
</dbReference>
<dbReference type="Proteomes" id="UP001260980">
    <property type="component" value="Unassembled WGS sequence"/>
</dbReference>
<dbReference type="PROSITE" id="PS00041">
    <property type="entry name" value="HTH_ARAC_FAMILY_1"/>
    <property type="match status" value="1"/>
</dbReference>
<dbReference type="InterPro" id="IPR020449">
    <property type="entry name" value="Tscrpt_reg_AraC-type_HTH"/>
</dbReference>
<dbReference type="InterPro" id="IPR009057">
    <property type="entry name" value="Homeodomain-like_sf"/>
</dbReference>
<dbReference type="PANTHER" id="PTHR43280:SF2">
    <property type="entry name" value="HTH-TYPE TRANSCRIPTIONAL REGULATOR EXSA"/>
    <property type="match status" value="1"/>
</dbReference>
<evidence type="ECO:0000313" key="5">
    <source>
        <dbReference type="EMBL" id="MDU0199590.1"/>
    </source>
</evidence>
<gene>
    <name evidence="5" type="ORF">RQP52_00745</name>
</gene>
<accession>A0ABU3R5P0</accession>
<dbReference type="InterPro" id="IPR018060">
    <property type="entry name" value="HTH_AraC"/>
</dbReference>
<keyword evidence="3" id="KW-0804">Transcription</keyword>
<feature type="domain" description="HTH araC/xylS-type" evidence="4">
    <location>
        <begin position="190"/>
        <end position="288"/>
    </location>
</feature>
<name>A0ABU3R5P0_9BACL</name>
<dbReference type="SMART" id="SM00342">
    <property type="entry name" value="HTH_ARAC"/>
    <property type="match status" value="1"/>
</dbReference>